<dbReference type="Proteomes" id="UP000288227">
    <property type="component" value="Unassembled WGS sequence"/>
</dbReference>
<evidence type="ECO:0000256" key="2">
    <source>
        <dbReference type="SAM" id="SignalP"/>
    </source>
</evidence>
<evidence type="ECO:0000256" key="1">
    <source>
        <dbReference type="SAM" id="MobiDB-lite"/>
    </source>
</evidence>
<feature type="compositionally biased region" description="Basic and acidic residues" evidence="1">
    <location>
        <begin position="147"/>
        <end position="157"/>
    </location>
</feature>
<name>A0A401U549_9BACT</name>
<dbReference type="RefSeq" id="WP_127120582.1">
    <property type="nucleotide sequence ID" value="NZ_BHXQ01000001.1"/>
</dbReference>
<gene>
    <name evidence="3" type="ORF">SanaruYs_01300</name>
</gene>
<comment type="caution">
    <text evidence="3">The sequence shown here is derived from an EMBL/GenBank/DDBJ whole genome shotgun (WGS) entry which is preliminary data.</text>
</comment>
<evidence type="ECO:0008006" key="5">
    <source>
        <dbReference type="Google" id="ProtNLM"/>
    </source>
</evidence>
<dbReference type="OrthoDB" id="675330at2"/>
<accession>A0A401U549</accession>
<keyword evidence="4" id="KW-1185">Reference proteome</keyword>
<reference evidence="3 4" key="1">
    <citation type="submission" date="2018-11" db="EMBL/GenBank/DDBJ databases">
        <title>Chryseotalea sanarue gen. nov., sp., nov., a member of the family Cytophagaceae, isolated from a brackish lake in Hamamatsu Japan.</title>
        <authorList>
            <person name="Maejima Y."/>
            <person name="Iino T."/>
            <person name="Muraguchi Y."/>
            <person name="Fukuda K."/>
            <person name="Ohkuma M."/>
            <person name="Moriuchi R."/>
            <person name="Dohra H."/>
            <person name="Kimbara K."/>
            <person name="Shintani M."/>
        </authorList>
    </citation>
    <scope>NUCLEOTIDE SEQUENCE [LARGE SCALE GENOMIC DNA]</scope>
    <source>
        <strain evidence="3 4">Ys</strain>
    </source>
</reference>
<proteinExistence type="predicted"/>
<sequence length="165" mass="19674">MKKILALSFVLFSLAGYSSFAQDEEALPPDPAAREKINAARVAYITERLALTPAEAEKFWPLYREFTEKQRTLKHQFNQARKEGKPADELLDLEYKLKQQNLDLEKEYSGKIRQTISPEKLMGLRRAEEDFRKLILHQVQQRQMQQQRRELQRDRMQQRQQQRNN</sequence>
<organism evidence="3 4">
    <name type="scientific">Chryseotalea sanaruensis</name>
    <dbReference type="NCBI Taxonomy" id="2482724"/>
    <lineage>
        <taxon>Bacteria</taxon>
        <taxon>Pseudomonadati</taxon>
        <taxon>Bacteroidota</taxon>
        <taxon>Cytophagia</taxon>
        <taxon>Cytophagales</taxon>
        <taxon>Chryseotaleaceae</taxon>
        <taxon>Chryseotalea</taxon>
    </lineage>
</organism>
<dbReference type="EMBL" id="BHXQ01000001">
    <property type="protein sequence ID" value="GCC49916.1"/>
    <property type="molecule type" value="Genomic_DNA"/>
</dbReference>
<feature type="chain" id="PRO_5019266699" description="Sensor of ECF-type sigma factor" evidence="2">
    <location>
        <begin position="22"/>
        <end position="165"/>
    </location>
</feature>
<feature type="region of interest" description="Disordered" evidence="1">
    <location>
        <begin position="145"/>
        <end position="165"/>
    </location>
</feature>
<evidence type="ECO:0000313" key="3">
    <source>
        <dbReference type="EMBL" id="GCC49916.1"/>
    </source>
</evidence>
<protein>
    <recommendedName>
        <fullName evidence="5">Sensor of ECF-type sigma factor</fullName>
    </recommendedName>
</protein>
<evidence type="ECO:0000313" key="4">
    <source>
        <dbReference type="Proteomes" id="UP000288227"/>
    </source>
</evidence>
<dbReference type="AlphaFoldDB" id="A0A401U549"/>
<feature type="signal peptide" evidence="2">
    <location>
        <begin position="1"/>
        <end position="21"/>
    </location>
</feature>
<keyword evidence="2" id="KW-0732">Signal</keyword>